<dbReference type="InterPro" id="IPR032710">
    <property type="entry name" value="NTF2-like_dom_sf"/>
</dbReference>
<reference evidence="7 8" key="1">
    <citation type="journal article" date="2021" name="Microb. Ecol.">
        <title>Candidatus Mesenet longicola: Novel Endosymbionts of Brontispa longissima that Induce Cytoplasmic Incompatibility.</title>
        <authorList>
            <person name="Takano S."/>
            <person name="Gotoh Y."/>
            <person name="Hayashi T."/>
        </authorList>
    </citation>
    <scope>NUCLEOTIDE SEQUENCE [LARGE SCALE GENOMIC DNA]</scope>
    <source>
        <strain evidence="7">L5</strain>
    </source>
</reference>
<gene>
    <name evidence="7" type="ORF">sL5_01280</name>
</gene>
<evidence type="ECO:0000259" key="6">
    <source>
        <dbReference type="Pfam" id="PF04335"/>
    </source>
</evidence>
<evidence type="ECO:0000256" key="4">
    <source>
        <dbReference type="ARBA" id="ARBA00023136"/>
    </source>
</evidence>
<dbReference type="CDD" id="cd16424">
    <property type="entry name" value="VirB8"/>
    <property type="match status" value="1"/>
</dbReference>
<feature type="domain" description="Bacterial virulence protein VirB8" evidence="6">
    <location>
        <begin position="28"/>
        <end position="208"/>
    </location>
</feature>
<evidence type="ECO:0000256" key="5">
    <source>
        <dbReference type="SAM" id="Phobius"/>
    </source>
</evidence>
<evidence type="ECO:0000256" key="1">
    <source>
        <dbReference type="ARBA" id="ARBA00004167"/>
    </source>
</evidence>
<dbReference type="Pfam" id="PF04335">
    <property type="entry name" value="VirB8"/>
    <property type="match status" value="1"/>
</dbReference>
<comment type="caution">
    <text evidence="7">The sequence shown here is derived from an EMBL/GenBank/DDBJ whole genome shotgun (WGS) entry which is preliminary data.</text>
</comment>
<organism evidence="7 8">
    <name type="scientific">Candidatus Mesenet longicola</name>
    <dbReference type="NCBI Taxonomy" id="1892558"/>
    <lineage>
        <taxon>Bacteria</taxon>
        <taxon>Pseudomonadati</taxon>
        <taxon>Pseudomonadota</taxon>
        <taxon>Alphaproteobacteria</taxon>
        <taxon>Rickettsiales</taxon>
        <taxon>Anaplasmataceae</taxon>
        <taxon>Candidatus Mesenet</taxon>
    </lineage>
</organism>
<dbReference type="Gene3D" id="3.10.450.230">
    <property type="entry name" value="VirB8 protein"/>
    <property type="match status" value="1"/>
</dbReference>
<accession>A0A8J3MNQ6</accession>
<keyword evidence="3 5" id="KW-1133">Transmembrane helix</keyword>
<evidence type="ECO:0000256" key="3">
    <source>
        <dbReference type="ARBA" id="ARBA00022989"/>
    </source>
</evidence>
<feature type="transmembrane region" description="Helical" evidence="5">
    <location>
        <begin position="31"/>
        <end position="55"/>
    </location>
</feature>
<keyword evidence="8" id="KW-1185">Reference proteome</keyword>
<keyword evidence="2 5" id="KW-0812">Transmembrane</keyword>
<dbReference type="Proteomes" id="UP000637906">
    <property type="component" value="Unassembled WGS sequence"/>
</dbReference>
<evidence type="ECO:0000313" key="7">
    <source>
        <dbReference type="EMBL" id="GHM59135.1"/>
    </source>
</evidence>
<comment type="subcellular location">
    <subcellularLocation>
        <location evidence="1">Membrane</location>
        <topology evidence="1">Single-pass membrane protein</topology>
    </subcellularLocation>
</comment>
<evidence type="ECO:0000313" key="8">
    <source>
        <dbReference type="Proteomes" id="UP000637906"/>
    </source>
</evidence>
<name>A0A8J3MNQ6_9RICK</name>
<dbReference type="EMBL" id="BNGU01000003">
    <property type="protein sequence ID" value="GHM59135.1"/>
    <property type="molecule type" value="Genomic_DNA"/>
</dbReference>
<keyword evidence="4 5" id="KW-0472">Membrane</keyword>
<evidence type="ECO:0000256" key="2">
    <source>
        <dbReference type="ARBA" id="ARBA00022692"/>
    </source>
</evidence>
<dbReference type="InterPro" id="IPR007430">
    <property type="entry name" value="VirB8"/>
</dbReference>
<sequence length="231" mass="27091">MLNDLIKKDKYFNDAIEWYCYKYLFCITERAWLILIATFTSLCLCIVLLNLYLLFPLKKDFIFVKYTDRNSDEFTVLKKLSLVNEEKEQISLSRYLVGKYVEMYESYDYDNLEYQINFIENNSARKIYLDFKKNMNSTSMISPILKYKLDTKRVITVQSMKLSFDSLAYYSTAIVTFKAQEVNKEAVINTTFNSVKLTFTLSNIKVSAAGVIPLKFTVNEYHSIQTVAAER</sequence>
<dbReference type="GO" id="GO:0016020">
    <property type="term" value="C:membrane"/>
    <property type="evidence" value="ECO:0007669"/>
    <property type="project" value="UniProtKB-SubCell"/>
</dbReference>
<protein>
    <recommendedName>
        <fullName evidence="6">Bacterial virulence protein VirB8 domain-containing protein</fullName>
    </recommendedName>
</protein>
<dbReference type="AlphaFoldDB" id="A0A8J3MNQ6"/>
<dbReference type="SUPFAM" id="SSF54427">
    <property type="entry name" value="NTF2-like"/>
    <property type="match status" value="1"/>
</dbReference>
<proteinExistence type="predicted"/>